<gene>
    <name evidence="2" type="ORF">GLOIN_2v1496838</name>
</gene>
<keyword evidence="1" id="KW-0812">Transmembrane</keyword>
<evidence type="ECO:0000313" key="3">
    <source>
        <dbReference type="Proteomes" id="UP000018888"/>
    </source>
</evidence>
<reference evidence="2 3" key="1">
    <citation type="journal article" date="2013" name="Proc. Natl. Acad. Sci. U.S.A.">
        <title>Genome of an arbuscular mycorrhizal fungus provides insight into the oldest plant symbiosis.</title>
        <authorList>
            <person name="Tisserant E."/>
            <person name="Malbreil M."/>
            <person name="Kuo A."/>
            <person name="Kohler A."/>
            <person name="Symeonidi A."/>
            <person name="Balestrini R."/>
            <person name="Charron P."/>
            <person name="Duensing N."/>
            <person name="Frei Dit Frey N."/>
            <person name="Gianinazzi-Pearson V."/>
            <person name="Gilbert L.B."/>
            <person name="Handa Y."/>
            <person name="Herr J.R."/>
            <person name="Hijri M."/>
            <person name="Koul R."/>
            <person name="Kawaguchi M."/>
            <person name="Krajinski F."/>
            <person name="Lammers P.J."/>
            <person name="Masclaux F.G."/>
            <person name="Murat C."/>
            <person name="Morin E."/>
            <person name="Ndikumana S."/>
            <person name="Pagni M."/>
            <person name="Petitpierre D."/>
            <person name="Requena N."/>
            <person name="Rosikiewicz P."/>
            <person name="Riley R."/>
            <person name="Saito K."/>
            <person name="San Clemente H."/>
            <person name="Shapiro H."/>
            <person name="van Tuinen D."/>
            <person name="Becard G."/>
            <person name="Bonfante P."/>
            <person name="Paszkowski U."/>
            <person name="Shachar-Hill Y.Y."/>
            <person name="Tuskan G.A."/>
            <person name="Young P.W."/>
            <person name="Sanders I.R."/>
            <person name="Henrissat B."/>
            <person name="Rensing S.A."/>
            <person name="Grigoriev I.V."/>
            <person name="Corradi N."/>
            <person name="Roux C."/>
            <person name="Martin F."/>
        </authorList>
    </citation>
    <scope>NUCLEOTIDE SEQUENCE [LARGE SCALE GENOMIC DNA]</scope>
    <source>
        <strain evidence="2 3">DAOM 197198</strain>
    </source>
</reference>
<comment type="caution">
    <text evidence="2">The sequence shown here is derived from an EMBL/GenBank/DDBJ whole genome shotgun (WGS) entry which is preliminary data.</text>
</comment>
<protein>
    <submittedName>
        <fullName evidence="2">Uncharacterized protein</fullName>
    </submittedName>
</protein>
<keyword evidence="1" id="KW-0472">Membrane</keyword>
<evidence type="ECO:0000313" key="2">
    <source>
        <dbReference type="EMBL" id="POG82630.1"/>
    </source>
</evidence>
<dbReference type="EMBL" id="AUPC02000004">
    <property type="protein sequence ID" value="POG82630.1"/>
    <property type="molecule type" value="Genomic_DNA"/>
</dbReference>
<proteinExistence type="predicted"/>
<name>A0A2P4QYA0_RHIID</name>
<organism evidence="2 3">
    <name type="scientific">Rhizophagus irregularis (strain DAOM 181602 / DAOM 197198 / MUCL 43194)</name>
    <name type="common">Arbuscular mycorrhizal fungus</name>
    <name type="synonym">Glomus intraradices</name>
    <dbReference type="NCBI Taxonomy" id="747089"/>
    <lineage>
        <taxon>Eukaryota</taxon>
        <taxon>Fungi</taxon>
        <taxon>Fungi incertae sedis</taxon>
        <taxon>Mucoromycota</taxon>
        <taxon>Glomeromycotina</taxon>
        <taxon>Glomeromycetes</taxon>
        <taxon>Glomerales</taxon>
        <taxon>Glomeraceae</taxon>
        <taxon>Rhizophagus</taxon>
    </lineage>
</organism>
<reference evidence="2 3" key="2">
    <citation type="journal article" date="2018" name="New Phytol.">
        <title>High intraspecific genome diversity in the model arbuscular mycorrhizal symbiont Rhizophagus irregularis.</title>
        <authorList>
            <person name="Chen E.C.H."/>
            <person name="Morin E."/>
            <person name="Beaudet D."/>
            <person name="Noel J."/>
            <person name="Yildirir G."/>
            <person name="Ndikumana S."/>
            <person name="Charron P."/>
            <person name="St-Onge C."/>
            <person name="Giorgi J."/>
            <person name="Kruger M."/>
            <person name="Marton T."/>
            <person name="Ropars J."/>
            <person name="Grigoriev I.V."/>
            <person name="Hainaut M."/>
            <person name="Henrissat B."/>
            <person name="Roux C."/>
            <person name="Martin F."/>
            <person name="Corradi N."/>
        </authorList>
    </citation>
    <scope>NUCLEOTIDE SEQUENCE [LARGE SCALE GENOMIC DNA]</scope>
    <source>
        <strain evidence="2 3">DAOM 197198</strain>
    </source>
</reference>
<keyword evidence="1" id="KW-1133">Transmembrane helix</keyword>
<dbReference type="Proteomes" id="UP000018888">
    <property type="component" value="Unassembled WGS sequence"/>
</dbReference>
<evidence type="ECO:0000256" key="1">
    <source>
        <dbReference type="SAM" id="Phobius"/>
    </source>
</evidence>
<dbReference type="AlphaFoldDB" id="A0A2P4QYA0"/>
<sequence>MDDLRRTMDIAVSTTTMGLFFVSLIFVLTCLNVVLICFFMFFFCSFFFLSVHMILDSDK</sequence>
<keyword evidence="3" id="KW-1185">Reference proteome</keyword>
<feature type="transmembrane region" description="Helical" evidence="1">
    <location>
        <begin position="20"/>
        <end position="49"/>
    </location>
</feature>
<accession>A0A2P4QYA0</accession>